<evidence type="ECO:0000256" key="2">
    <source>
        <dbReference type="SAM" id="Phobius"/>
    </source>
</evidence>
<evidence type="ECO:0000313" key="5">
    <source>
        <dbReference type="Proteomes" id="UP000243217"/>
    </source>
</evidence>
<dbReference type="EMBL" id="JNBS01002534">
    <property type="protein sequence ID" value="OQR90492.1"/>
    <property type="molecule type" value="Genomic_DNA"/>
</dbReference>
<keyword evidence="2" id="KW-0472">Membrane</keyword>
<sequence length="221" mass="24693">MTMNAKVILETLCWTRFSYAVLAFSIALFFFFLLVYPYCTFLGTDMVGVSTKMLSSDLYWDVFFLIPAAGILVDISLTCISHTYWPTEATILRERSAMNKVDHRVADFSSRKNTGVAERSIADRENEAKAGVRNLEMMSYKGFAFSAPDDKFTTSHQMSSDASAREIATMRVDHFNATGRRSSFTDSFKNGSKSDESRTTSNTVLPDQARPSTTVPPNSNS</sequence>
<feature type="transmembrane region" description="Helical" evidence="2">
    <location>
        <begin position="20"/>
        <end position="38"/>
    </location>
</feature>
<keyword evidence="2" id="KW-1133">Transmembrane helix</keyword>
<organism evidence="4 5">
    <name type="scientific">Thraustotheca clavata</name>
    <dbReference type="NCBI Taxonomy" id="74557"/>
    <lineage>
        <taxon>Eukaryota</taxon>
        <taxon>Sar</taxon>
        <taxon>Stramenopiles</taxon>
        <taxon>Oomycota</taxon>
        <taxon>Saprolegniomycetes</taxon>
        <taxon>Saprolegniales</taxon>
        <taxon>Achlyaceae</taxon>
        <taxon>Thraustotheca</taxon>
    </lineage>
</organism>
<dbReference type="InterPro" id="IPR032630">
    <property type="entry name" value="P_typ_ATPase_c"/>
</dbReference>
<feature type="compositionally biased region" description="Polar residues" evidence="1">
    <location>
        <begin position="180"/>
        <end position="191"/>
    </location>
</feature>
<accession>A0A1V9YXS0</accession>
<keyword evidence="2" id="KW-0812">Transmembrane</keyword>
<feature type="domain" description="P-type ATPase C-terminal" evidence="3">
    <location>
        <begin position="1"/>
        <end position="87"/>
    </location>
</feature>
<protein>
    <recommendedName>
        <fullName evidence="3">P-type ATPase C-terminal domain-containing protein</fullName>
    </recommendedName>
</protein>
<evidence type="ECO:0000313" key="4">
    <source>
        <dbReference type="EMBL" id="OQR90492.1"/>
    </source>
</evidence>
<comment type="caution">
    <text evidence="4">The sequence shown here is derived from an EMBL/GenBank/DDBJ whole genome shotgun (WGS) entry which is preliminary data.</text>
</comment>
<evidence type="ECO:0000259" key="3">
    <source>
        <dbReference type="Pfam" id="PF16212"/>
    </source>
</evidence>
<feature type="region of interest" description="Disordered" evidence="1">
    <location>
        <begin position="180"/>
        <end position="221"/>
    </location>
</feature>
<dbReference type="OrthoDB" id="78505at2759"/>
<dbReference type="STRING" id="74557.A0A1V9YXS0"/>
<proteinExistence type="predicted"/>
<dbReference type="Proteomes" id="UP000243217">
    <property type="component" value="Unassembled WGS sequence"/>
</dbReference>
<reference evidence="4 5" key="1">
    <citation type="journal article" date="2014" name="Genome Biol. Evol.">
        <title>The secreted proteins of Achlya hypogyna and Thraustotheca clavata identify the ancestral oomycete secretome and reveal gene acquisitions by horizontal gene transfer.</title>
        <authorList>
            <person name="Misner I."/>
            <person name="Blouin N."/>
            <person name="Leonard G."/>
            <person name="Richards T.A."/>
            <person name="Lane C.E."/>
        </authorList>
    </citation>
    <scope>NUCLEOTIDE SEQUENCE [LARGE SCALE GENOMIC DNA]</scope>
    <source>
        <strain evidence="4 5">ATCC 34112</strain>
    </source>
</reference>
<dbReference type="AlphaFoldDB" id="A0A1V9YXS0"/>
<gene>
    <name evidence="4" type="ORF">THRCLA_22544</name>
</gene>
<dbReference type="Pfam" id="PF16212">
    <property type="entry name" value="PhoLip_ATPase_C"/>
    <property type="match status" value="1"/>
</dbReference>
<feature type="compositionally biased region" description="Polar residues" evidence="1">
    <location>
        <begin position="199"/>
        <end position="221"/>
    </location>
</feature>
<name>A0A1V9YXS0_9STRA</name>
<feature type="transmembrane region" description="Helical" evidence="2">
    <location>
        <begin position="58"/>
        <end position="85"/>
    </location>
</feature>
<evidence type="ECO:0000256" key="1">
    <source>
        <dbReference type="SAM" id="MobiDB-lite"/>
    </source>
</evidence>
<keyword evidence="5" id="KW-1185">Reference proteome</keyword>